<feature type="binding site" evidence="5">
    <location>
        <position position="32"/>
    </location>
    <ligand>
        <name>Zn(2+)</name>
        <dbReference type="ChEBI" id="CHEBI:29105"/>
    </ligand>
</feature>
<evidence type="ECO:0000259" key="6">
    <source>
        <dbReference type="PROSITE" id="PS50980"/>
    </source>
</evidence>
<evidence type="ECO:0000313" key="7">
    <source>
        <dbReference type="EMBL" id="OFA09983.1"/>
    </source>
</evidence>
<feature type="domain" description="CoA carboxyltransferase N-terminal" evidence="6">
    <location>
        <begin position="25"/>
        <end position="281"/>
    </location>
</feature>
<name>A0A1E7XA26_9LACO</name>
<dbReference type="HAMAP" id="MF_01395">
    <property type="entry name" value="AcetylCoA_CT_beta"/>
    <property type="match status" value="1"/>
</dbReference>
<dbReference type="GO" id="GO:0009317">
    <property type="term" value="C:acetyl-CoA carboxylase complex"/>
    <property type="evidence" value="ECO:0007669"/>
    <property type="project" value="InterPro"/>
</dbReference>
<keyword evidence="5" id="KW-0067">ATP-binding</keyword>
<dbReference type="GO" id="GO:0016743">
    <property type="term" value="F:carboxyl- or carbamoyltransferase activity"/>
    <property type="evidence" value="ECO:0007669"/>
    <property type="project" value="UniProtKB-UniRule"/>
</dbReference>
<dbReference type="Proteomes" id="UP000177010">
    <property type="component" value="Unassembled WGS sequence"/>
</dbReference>
<comment type="subcellular location">
    <subcellularLocation>
        <location evidence="5">Cytoplasm</location>
    </subcellularLocation>
</comment>
<dbReference type="PANTHER" id="PTHR42995">
    <property type="entry name" value="ACETYL-COENZYME A CARBOXYLASE CARBOXYL TRANSFERASE SUBUNIT BETA, CHLOROPLASTIC"/>
    <property type="match status" value="1"/>
</dbReference>
<dbReference type="UniPathway" id="UPA00655">
    <property type="reaction ID" value="UER00711"/>
</dbReference>
<dbReference type="PROSITE" id="PS50980">
    <property type="entry name" value="COA_CT_NTER"/>
    <property type="match status" value="1"/>
</dbReference>
<comment type="similarity">
    <text evidence="5">Belongs to the AccD/PCCB family.</text>
</comment>
<comment type="subunit">
    <text evidence="5">Acetyl-CoA carboxylase is a heterohexamer composed of biotin carboxyl carrier protein (AccB), biotin carboxylase (AccC) and two subunits each of ACCase subunit alpha (AccA) and ACCase subunit beta (AccD).</text>
</comment>
<dbReference type="SUPFAM" id="SSF52096">
    <property type="entry name" value="ClpP/crotonase"/>
    <property type="match status" value="1"/>
</dbReference>
<keyword evidence="3 5" id="KW-0863">Zinc-finger</keyword>
<protein>
    <recommendedName>
        <fullName evidence="5">Acetyl-coenzyme A carboxylase carboxyl transferase subunit beta</fullName>
        <shortName evidence="5">ACCase subunit beta</shortName>
        <shortName evidence="5">Acetyl-CoA carboxylase carboxyltransferase subunit beta</shortName>
        <ecNumber evidence="5">2.1.3.15</ecNumber>
    </recommendedName>
</protein>
<dbReference type="PRINTS" id="PR01070">
    <property type="entry name" value="ACCCTRFRASEB"/>
</dbReference>
<feature type="binding site" evidence="5">
    <location>
        <position position="50"/>
    </location>
    <ligand>
        <name>Zn(2+)</name>
        <dbReference type="ChEBI" id="CHEBI:29105"/>
    </ligand>
</feature>
<evidence type="ECO:0000256" key="4">
    <source>
        <dbReference type="ARBA" id="ARBA00023098"/>
    </source>
</evidence>
<organism evidence="7 8">
    <name type="scientific">Lentilactobacillus sunkii</name>
    <dbReference type="NCBI Taxonomy" id="481719"/>
    <lineage>
        <taxon>Bacteria</taxon>
        <taxon>Bacillati</taxon>
        <taxon>Bacillota</taxon>
        <taxon>Bacilli</taxon>
        <taxon>Lactobacillales</taxon>
        <taxon>Lactobacillaceae</taxon>
        <taxon>Lentilactobacillus</taxon>
    </lineage>
</organism>
<keyword evidence="1 5" id="KW-0444">Lipid biosynthesis</keyword>
<keyword evidence="5" id="KW-0276">Fatty acid metabolism</keyword>
<dbReference type="RefSeq" id="WP_070368431.1">
    <property type="nucleotide sequence ID" value="NZ_JAZHVW010000001.1"/>
</dbReference>
<dbReference type="GO" id="GO:0005524">
    <property type="term" value="F:ATP binding"/>
    <property type="evidence" value="ECO:0007669"/>
    <property type="project" value="UniProtKB-KW"/>
</dbReference>
<evidence type="ECO:0000256" key="2">
    <source>
        <dbReference type="ARBA" id="ARBA00022679"/>
    </source>
</evidence>
<comment type="catalytic activity">
    <reaction evidence="5">
        <text>N(6)-carboxybiotinyl-L-lysyl-[protein] + acetyl-CoA = N(6)-biotinyl-L-lysyl-[protein] + malonyl-CoA</text>
        <dbReference type="Rhea" id="RHEA:54728"/>
        <dbReference type="Rhea" id="RHEA-COMP:10505"/>
        <dbReference type="Rhea" id="RHEA-COMP:10506"/>
        <dbReference type="ChEBI" id="CHEBI:57288"/>
        <dbReference type="ChEBI" id="CHEBI:57384"/>
        <dbReference type="ChEBI" id="CHEBI:83144"/>
        <dbReference type="ChEBI" id="CHEBI:83145"/>
        <dbReference type="EC" id="2.1.3.15"/>
    </reaction>
</comment>
<keyword evidence="5" id="KW-0479">Metal-binding</keyword>
<keyword evidence="5" id="KW-0963">Cytoplasm</keyword>
<accession>A0A1E7XA26</accession>
<keyword evidence="2 5" id="KW-0808">Transferase</keyword>
<feature type="binding site" evidence="5">
    <location>
        <position position="29"/>
    </location>
    <ligand>
        <name>Zn(2+)</name>
        <dbReference type="ChEBI" id="CHEBI:29105"/>
    </ligand>
</feature>
<dbReference type="GO" id="GO:0008270">
    <property type="term" value="F:zinc ion binding"/>
    <property type="evidence" value="ECO:0007669"/>
    <property type="project" value="UniProtKB-UniRule"/>
</dbReference>
<dbReference type="EMBL" id="MIQE01000022">
    <property type="protein sequence ID" value="OFA09983.1"/>
    <property type="molecule type" value="Genomic_DNA"/>
</dbReference>
<evidence type="ECO:0000256" key="1">
    <source>
        <dbReference type="ARBA" id="ARBA00022516"/>
    </source>
</evidence>
<keyword evidence="5" id="KW-0547">Nucleotide-binding</keyword>
<dbReference type="Pfam" id="PF01039">
    <property type="entry name" value="Carboxyl_trans"/>
    <property type="match status" value="1"/>
</dbReference>
<keyword evidence="5" id="KW-0862">Zinc</keyword>
<sequence>MLRSRFNMPSHEELVKRMDAIPDHILRECPICHSTFFSLRAGTSKTCPNCGYGFRITAKRRAKITFDSFEEIDKQMTVPEQYKDEKYLAKVKKAKKVTGINESVLTGIGTLDKQQVGVGIMDPFFVMGSLGSATGEKITRMFEEATRKKLPVVMFTASGGARMQEGIHSLMQMAKVSGAVEAHSQAGLFYAVVLCDPTTGGVTASFAMQGDVILAEPHALVGFAGRRVIEQTIMQKPPKDFQSAETVMEHGFIDAIVPRKEMKQTLKQLISLHTKEQGYGR</sequence>
<comment type="function">
    <text evidence="5">Component of the acetyl coenzyme A carboxylase (ACC) complex. Biotin carboxylase (BC) catalyzes the carboxylation of biotin on its carrier protein (BCCP) and then the CO(2) group is transferred by the transcarboxylase to acetyl-CoA to form malonyl-CoA.</text>
</comment>
<evidence type="ECO:0000256" key="5">
    <source>
        <dbReference type="HAMAP-Rule" id="MF_01395"/>
    </source>
</evidence>
<comment type="cofactor">
    <cofactor evidence="5">
        <name>Zn(2+)</name>
        <dbReference type="ChEBI" id="CHEBI:29105"/>
    </cofactor>
    <text evidence="5">Binds 1 zinc ion per subunit.</text>
</comment>
<dbReference type="InterPro" id="IPR034733">
    <property type="entry name" value="AcCoA_carboxyl_beta"/>
</dbReference>
<gene>
    <name evidence="5 7" type="primary">accD</name>
    <name evidence="7" type="ORF">LASUN_21950</name>
</gene>
<dbReference type="GO" id="GO:0006633">
    <property type="term" value="P:fatty acid biosynthetic process"/>
    <property type="evidence" value="ECO:0007669"/>
    <property type="project" value="UniProtKB-KW"/>
</dbReference>
<keyword evidence="7" id="KW-0436">Ligase</keyword>
<dbReference type="STRING" id="481719.LASUN_21950"/>
<dbReference type="PANTHER" id="PTHR42995:SF5">
    <property type="entry name" value="ACETYL-COENZYME A CARBOXYLASE CARBOXYL TRANSFERASE SUBUNIT BETA, CHLOROPLASTIC"/>
    <property type="match status" value="1"/>
</dbReference>
<dbReference type="InterPro" id="IPR029045">
    <property type="entry name" value="ClpP/crotonase-like_dom_sf"/>
</dbReference>
<dbReference type="InterPro" id="IPR000438">
    <property type="entry name" value="Acetyl_CoA_COase_Trfase_b_su"/>
</dbReference>
<proteinExistence type="inferred from homology"/>
<reference evidence="7 8" key="1">
    <citation type="submission" date="2016-09" db="EMBL/GenBank/DDBJ databases">
        <title>Genome Sequence of Lactobacillus sunkii Strain CG01.</title>
        <authorList>
            <person name="Poehlein A."/>
            <person name="Gabris C."/>
            <person name="Bengelsdorf F.R."/>
            <person name="Duerre P."/>
            <person name="Daniel R."/>
        </authorList>
    </citation>
    <scope>NUCLEOTIDE SEQUENCE [LARGE SCALE GENOMIC DNA]</scope>
    <source>
        <strain evidence="7 8">CG_D</strain>
    </source>
</reference>
<keyword evidence="5" id="KW-0275">Fatty acid biosynthesis</keyword>
<evidence type="ECO:0000313" key="8">
    <source>
        <dbReference type="Proteomes" id="UP000177010"/>
    </source>
</evidence>
<comment type="caution">
    <text evidence="7">The sequence shown here is derived from an EMBL/GenBank/DDBJ whole genome shotgun (WGS) entry which is preliminary data.</text>
</comment>
<dbReference type="GO" id="GO:2001295">
    <property type="term" value="P:malonyl-CoA biosynthetic process"/>
    <property type="evidence" value="ECO:0007669"/>
    <property type="project" value="UniProtKB-UniRule"/>
</dbReference>
<comment type="caution">
    <text evidence="5">Lacks conserved residue(s) required for the propagation of feature annotation.</text>
</comment>
<dbReference type="Gene3D" id="3.90.226.10">
    <property type="entry name" value="2-enoyl-CoA Hydratase, Chain A, domain 1"/>
    <property type="match status" value="1"/>
</dbReference>
<feature type="binding site" evidence="5">
    <location>
        <position position="47"/>
    </location>
    <ligand>
        <name>Zn(2+)</name>
        <dbReference type="ChEBI" id="CHEBI:29105"/>
    </ligand>
</feature>
<evidence type="ECO:0000256" key="3">
    <source>
        <dbReference type="ARBA" id="ARBA00022771"/>
    </source>
</evidence>
<dbReference type="AlphaFoldDB" id="A0A1E7XA26"/>
<comment type="pathway">
    <text evidence="5">Lipid metabolism; malonyl-CoA biosynthesis; malonyl-CoA from acetyl-CoA: step 1/1.</text>
</comment>
<dbReference type="GO" id="GO:0003989">
    <property type="term" value="F:acetyl-CoA carboxylase activity"/>
    <property type="evidence" value="ECO:0007669"/>
    <property type="project" value="InterPro"/>
</dbReference>
<dbReference type="InterPro" id="IPR011762">
    <property type="entry name" value="COA_CT_N"/>
</dbReference>
<keyword evidence="4 5" id="KW-0443">Lipid metabolism</keyword>
<dbReference type="EC" id="2.1.3.15" evidence="5"/>